<name>A0A430FIJ3_9BIFI</name>
<accession>A0A430FIJ3</accession>
<protein>
    <recommendedName>
        <fullName evidence="5">Zinc-ribbon domain-containing protein</fullName>
    </recommendedName>
</protein>
<evidence type="ECO:0000313" key="3">
    <source>
        <dbReference type="EMBL" id="RSX52620.1"/>
    </source>
</evidence>
<keyword evidence="4" id="KW-1185">Reference proteome</keyword>
<feature type="transmembrane region" description="Helical" evidence="2">
    <location>
        <begin position="73"/>
        <end position="96"/>
    </location>
</feature>
<evidence type="ECO:0000313" key="4">
    <source>
        <dbReference type="Proteomes" id="UP000288607"/>
    </source>
</evidence>
<reference evidence="3 4" key="1">
    <citation type="submission" date="2018-09" db="EMBL/GenBank/DDBJ databases">
        <title>Characterization of the phylogenetic diversity of five novel species belonging to the genus Bifidobacterium.</title>
        <authorList>
            <person name="Lugli G.A."/>
            <person name="Duranti S."/>
            <person name="Milani C."/>
        </authorList>
    </citation>
    <scope>NUCLEOTIDE SEQUENCE [LARGE SCALE GENOMIC DNA]</scope>
    <source>
        <strain evidence="3 4">2028B</strain>
    </source>
</reference>
<feature type="compositionally biased region" description="Polar residues" evidence="1">
    <location>
        <begin position="127"/>
        <end position="136"/>
    </location>
</feature>
<feature type="region of interest" description="Disordered" evidence="1">
    <location>
        <begin position="102"/>
        <end position="136"/>
    </location>
</feature>
<keyword evidence="2" id="KW-1133">Transmembrane helix</keyword>
<feature type="compositionally biased region" description="Polar residues" evidence="1">
    <location>
        <begin position="37"/>
        <end position="47"/>
    </location>
</feature>
<evidence type="ECO:0000256" key="2">
    <source>
        <dbReference type="SAM" id="Phobius"/>
    </source>
</evidence>
<dbReference type="Proteomes" id="UP000288607">
    <property type="component" value="Unassembled WGS sequence"/>
</dbReference>
<keyword evidence="2" id="KW-0812">Transmembrane</keyword>
<feature type="compositionally biased region" description="Low complexity" evidence="1">
    <location>
        <begin position="103"/>
        <end position="126"/>
    </location>
</feature>
<comment type="caution">
    <text evidence="3">The sequence shown here is derived from an EMBL/GenBank/DDBJ whole genome shotgun (WGS) entry which is preliminary data.</text>
</comment>
<dbReference type="OrthoDB" id="3229454at2"/>
<feature type="region of interest" description="Disordered" evidence="1">
    <location>
        <begin position="31"/>
        <end position="71"/>
    </location>
</feature>
<feature type="region of interest" description="Disordered" evidence="1">
    <location>
        <begin position="545"/>
        <end position="596"/>
    </location>
</feature>
<evidence type="ECO:0000256" key="1">
    <source>
        <dbReference type="SAM" id="MobiDB-lite"/>
    </source>
</evidence>
<dbReference type="EMBL" id="QXGJ01000001">
    <property type="protein sequence ID" value="RSX52620.1"/>
    <property type="molecule type" value="Genomic_DNA"/>
</dbReference>
<dbReference type="RefSeq" id="WP_126029273.1">
    <property type="nucleotide sequence ID" value="NZ_QXGJ01000001.1"/>
</dbReference>
<dbReference type="AlphaFoldDB" id="A0A430FIJ3"/>
<feature type="compositionally biased region" description="Low complexity" evidence="1">
    <location>
        <begin position="583"/>
        <end position="596"/>
    </location>
</feature>
<keyword evidence="2" id="KW-0472">Membrane</keyword>
<evidence type="ECO:0008006" key="5">
    <source>
        <dbReference type="Google" id="ProtNLM"/>
    </source>
</evidence>
<feature type="compositionally biased region" description="Low complexity" evidence="1">
    <location>
        <begin position="552"/>
        <end position="575"/>
    </location>
</feature>
<organism evidence="3 4">
    <name type="scientific">Bifidobacterium callimiconis</name>
    <dbReference type="NCBI Taxonomy" id="2306973"/>
    <lineage>
        <taxon>Bacteria</taxon>
        <taxon>Bacillati</taxon>
        <taxon>Actinomycetota</taxon>
        <taxon>Actinomycetes</taxon>
        <taxon>Bifidobacteriales</taxon>
        <taxon>Bifidobacteriaceae</taxon>
        <taxon>Bifidobacterium</taxon>
    </lineage>
</organism>
<gene>
    <name evidence="3" type="ORF">D2E23_0348</name>
</gene>
<proteinExistence type="predicted"/>
<sequence>MEPMFCKRCGKPVTAGSQQCEACGAPLTPQHGPDMANGQTLPEQASSPMGTTGIPPVGGPPHQPRKKPTKRQLTVVGIVVVAVITVIALIVGVTTWRHAQDGTSSATASATQSSSATASPRKSSTPKPTVSATPQVSSVTMTSVMCNGRATDVRWNWTGGAMASNPLACYSDSNLANGILTFGLWTPAMTQSKQFTVTLAESGEQLESMGSDFIQIAATYGDKPDVYLIYEIRTKAVGTTPESVHAYVSQLNVETGKLGKRIDLNTASGNESNGEQDYGYNFIASSDIAIAIDKSWTTQSAGPDGNNVYTNHHQVLRIHDSEMMVLQTFEQAEDQEPSIDVTASGADDLYLSGTRLFSIEDNKQIGTLSCILNSDSYSCGGYSTIRKLSDTYYAYSTGFTGSYIFNASDGTVRQMENVLGIEPKDSVLYTDNVAAWEQCSDGSLYIWMSSKRVFTMDPDLKVTEVLNGDQWSRLLDGYGNGLEGVNYLNKTLYARTTDERIVVDAQGQTVGRYTAHPSGSSNYGTSPDPTATKWILWFVGDTPAVTKGQEPGSSTSSSSSSASGSSDTSNTSSPSGTGGSGSGSSSTGTSSGSSSD</sequence>